<dbReference type="OrthoDB" id="6717945at2"/>
<dbReference type="STRING" id="1469144.LI90_3884"/>
<name>A0A132MYF1_9ACTN</name>
<dbReference type="RefSeq" id="WP_066890088.1">
    <property type="nucleotide sequence ID" value="NZ_LAXD01000001.1"/>
</dbReference>
<dbReference type="PATRIC" id="fig|1469144.10.peg.4162"/>
<keyword evidence="2" id="KW-0732">Signal</keyword>
<feature type="chain" id="PRO_5007452761" description="Secreted protein" evidence="2">
    <location>
        <begin position="27"/>
        <end position="167"/>
    </location>
</feature>
<feature type="signal peptide" evidence="2">
    <location>
        <begin position="1"/>
        <end position="26"/>
    </location>
</feature>
<evidence type="ECO:0000313" key="4">
    <source>
        <dbReference type="Proteomes" id="UP000070188"/>
    </source>
</evidence>
<accession>A0A132MYF1</accession>
<evidence type="ECO:0008006" key="5">
    <source>
        <dbReference type="Google" id="ProtNLM"/>
    </source>
</evidence>
<sequence>MDGLRARLLSAALLLPLLAGCGGATARPSGATTSPAAAAHTHGHSHAMHDVPADQAPTVALEARPDPLGGWNLRIRTTRFRWAPERANTEFRPGEGHAHLMVDGKKYTRLYGEWFFLPASAVPAGTHVIEVMLNGNDHSAYAVNGQPVRATATVTSTPPASGHSPAH</sequence>
<dbReference type="AlphaFoldDB" id="A0A132MYF1"/>
<evidence type="ECO:0000256" key="1">
    <source>
        <dbReference type="SAM" id="MobiDB-lite"/>
    </source>
</evidence>
<dbReference type="EMBL" id="LAXD01000001">
    <property type="protein sequence ID" value="KWX02837.1"/>
    <property type="molecule type" value="Genomic_DNA"/>
</dbReference>
<comment type="caution">
    <text evidence="3">The sequence shown here is derived from an EMBL/GenBank/DDBJ whole genome shotgun (WGS) entry which is preliminary data.</text>
</comment>
<reference evidence="4" key="1">
    <citation type="submission" date="2015-04" db="EMBL/GenBank/DDBJ databases">
        <title>Physiological reanalysis, assessment of diazotrophy, and genome sequences of multiple isolates of Streptomyces thermoautotrophicus.</title>
        <authorList>
            <person name="MacKellar D.C."/>
            <person name="Lieber L."/>
            <person name="Norman J."/>
            <person name="Bolger A."/>
            <person name="Tobin C."/>
            <person name="Murray J.W."/>
            <person name="Chang R."/>
            <person name="Ford T."/>
            <person name="Nguyen P.Q."/>
            <person name="Woodward J."/>
            <person name="Permingeat H."/>
            <person name="Joshi N.S."/>
            <person name="Silver P.A."/>
            <person name="Usadel B."/>
            <person name="Rutherford A.W."/>
            <person name="Friesen M."/>
            <person name="Prell J."/>
        </authorList>
    </citation>
    <scope>NUCLEOTIDE SEQUENCE [LARGE SCALE GENOMIC DNA]</scope>
    <source>
        <strain evidence="4">H1</strain>
    </source>
</reference>
<keyword evidence="4" id="KW-1185">Reference proteome</keyword>
<evidence type="ECO:0000313" key="3">
    <source>
        <dbReference type="EMBL" id="KWX02837.1"/>
    </source>
</evidence>
<feature type="compositionally biased region" description="Low complexity" evidence="1">
    <location>
        <begin position="25"/>
        <end position="40"/>
    </location>
</feature>
<feature type="region of interest" description="Disordered" evidence="1">
    <location>
        <begin position="25"/>
        <end position="50"/>
    </location>
</feature>
<dbReference type="Proteomes" id="UP000070188">
    <property type="component" value="Unassembled WGS sequence"/>
</dbReference>
<dbReference type="PROSITE" id="PS51257">
    <property type="entry name" value="PROKAR_LIPOPROTEIN"/>
    <property type="match status" value="1"/>
</dbReference>
<gene>
    <name evidence="3" type="ORF">LI90_3884</name>
</gene>
<evidence type="ECO:0000256" key="2">
    <source>
        <dbReference type="SAM" id="SignalP"/>
    </source>
</evidence>
<organism evidence="3 4">
    <name type="scientific">Carbonactinospora thermoautotrophica</name>
    <dbReference type="NCBI Taxonomy" id="1469144"/>
    <lineage>
        <taxon>Bacteria</taxon>
        <taxon>Bacillati</taxon>
        <taxon>Actinomycetota</taxon>
        <taxon>Actinomycetes</taxon>
        <taxon>Kitasatosporales</taxon>
        <taxon>Carbonactinosporaceae</taxon>
        <taxon>Carbonactinospora</taxon>
    </lineage>
</organism>
<proteinExistence type="predicted"/>
<protein>
    <recommendedName>
        <fullName evidence="5">Secreted protein</fullName>
    </recommendedName>
</protein>